<dbReference type="Proteomes" id="UP000218151">
    <property type="component" value="Unassembled WGS sequence"/>
</dbReference>
<gene>
    <name evidence="2" type="ORF">CKY28_15055</name>
</gene>
<comment type="caution">
    <text evidence="2">The sequence shown here is derived from an EMBL/GenBank/DDBJ whole genome shotgun (WGS) entry which is preliminary data.</text>
</comment>
<reference evidence="3" key="1">
    <citation type="submission" date="2017-09" db="EMBL/GenBank/DDBJ databases">
        <authorList>
            <person name="Feng G."/>
            <person name="Zhu H."/>
        </authorList>
    </citation>
    <scope>NUCLEOTIDE SEQUENCE [LARGE SCALE GENOMIC DNA]</scope>
    <source>
        <strain evidence="3">1PNM-20</strain>
    </source>
</reference>
<sequence length="844" mass="88903">MADHLGPSSMYDDGDNDVNATANPHLGDIVARRYSRRQTLFGGMSAISAAAIGPMLLAGCGDDGDDGANLSVTAGQNAATASGRTVMLTGTTSDGVATGVWTQLDGPPVSFGPGATANAVTFTAPSVAAATSMTFRFAALSSSVFADTTVTVQPAQLGFTAVAKNLNDTVTVPEGYTVTVLYRLGDPINAATPAYANNGTDTDFAARAGDHHDGMSFFGLAATGNAPDPSNSSRGLLALNHENITQRYLHPNGPTGTRAGEVRPEAEAIKEIEAHGLSIIEVSRAANGTWSYNQASALNRRITPLTPTQISGPVRGNALVRTAFSPDGTAGRGTINNCANGYTPWNTYLTAEENWAGYFRRDASDTALRSSKVNALLARYGGGGERPGSYRWAFVQPAAGVSDTRFAKWNITSQPGAAADGTQDFRNEVFQYGWIVEADPFSPTSTPRKRTALGRMNHEGAWPGRFVAGVRPAWYMGDDAQNEYIYKFVSAATWSAADATAADRLATGDKYLDSGTLYVARFDADGTGVWLPLVFGQGPLTAANATYAFDNQADVLLATRIAADLLGATRMDRPEWTAVNPATGEMYCTLTNNSSRRPANVNAANPRAYLDVKLPQGDTVNADPPTASQATRGNANGHIVRLREQGDTTEATRFTWDVYAYGAGADLDRRNVNLSGLDATNDFSSPDGLWFSRPTNAGGLVNPLLWVQTDDGAYTDVTNCMMLLGQPGRVGDGTTADITNRVVETNGTVLTGTATARVGALPGQALRRFLVGPKECEITGIDSTPDGRSIFVNIQHPGEDAADPNRPTSNWPANQGTGTLNPTGPRPRSATIVITKNDGGVVGL</sequence>
<protein>
    <submittedName>
        <fullName evidence="2">Phosphatase</fullName>
    </submittedName>
</protein>
<dbReference type="EMBL" id="NSLI01000004">
    <property type="protein sequence ID" value="PAX07331.1"/>
    <property type="molecule type" value="Genomic_DNA"/>
</dbReference>
<dbReference type="InterPro" id="IPR008557">
    <property type="entry name" value="PhoX"/>
</dbReference>
<dbReference type="PANTHER" id="PTHR35399">
    <property type="entry name" value="SLR8030 PROTEIN"/>
    <property type="match status" value="1"/>
</dbReference>
<evidence type="ECO:0000313" key="2">
    <source>
        <dbReference type="EMBL" id="PAX07331.1"/>
    </source>
</evidence>
<organism evidence="2 3">
    <name type="scientific">Sphingomonas lenta</name>
    <dbReference type="NCBI Taxonomy" id="1141887"/>
    <lineage>
        <taxon>Bacteria</taxon>
        <taxon>Pseudomonadati</taxon>
        <taxon>Pseudomonadota</taxon>
        <taxon>Alphaproteobacteria</taxon>
        <taxon>Sphingomonadales</taxon>
        <taxon>Sphingomonadaceae</taxon>
        <taxon>Sphingomonas</taxon>
    </lineage>
</organism>
<evidence type="ECO:0000256" key="1">
    <source>
        <dbReference type="SAM" id="MobiDB-lite"/>
    </source>
</evidence>
<dbReference type="OrthoDB" id="9801383at2"/>
<dbReference type="AlphaFoldDB" id="A0A2A2SE72"/>
<feature type="compositionally biased region" description="Polar residues" evidence="1">
    <location>
        <begin position="806"/>
        <end position="822"/>
    </location>
</feature>
<feature type="region of interest" description="Disordered" evidence="1">
    <location>
        <begin position="1"/>
        <end position="23"/>
    </location>
</feature>
<feature type="region of interest" description="Disordered" evidence="1">
    <location>
        <begin position="796"/>
        <end position="831"/>
    </location>
</feature>
<dbReference type="Pfam" id="PF05787">
    <property type="entry name" value="PhoX"/>
    <property type="match status" value="1"/>
</dbReference>
<dbReference type="PANTHER" id="PTHR35399:SF2">
    <property type="entry name" value="DUF839 DOMAIN-CONTAINING PROTEIN"/>
    <property type="match status" value="1"/>
</dbReference>
<evidence type="ECO:0000313" key="3">
    <source>
        <dbReference type="Proteomes" id="UP000218151"/>
    </source>
</evidence>
<accession>A0A2A2SE72</accession>
<proteinExistence type="predicted"/>
<name>A0A2A2SE72_9SPHN</name>
<keyword evidence="3" id="KW-1185">Reference proteome</keyword>
<dbReference type="RefSeq" id="WP_095999154.1">
    <property type="nucleotide sequence ID" value="NZ_NSLI01000004.1"/>
</dbReference>